<dbReference type="InterPro" id="IPR002156">
    <property type="entry name" value="RNaseH_domain"/>
</dbReference>
<accession>A0A9D4AH64</accession>
<reference evidence="2 3" key="1">
    <citation type="journal article" date="2021" name="Plant Biotechnol. J.">
        <title>Multi-omics assisted identification of the key and species-specific regulatory components of drought-tolerant mechanisms in Gossypium stocksii.</title>
        <authorList>
            <person name="Yu D."/>
            <person name="Ke L."/>
            <person name="Zhang D."/>
            <person name="Wu Y."/>
            <person name="Sun Y."/>
            <person name="Mei J."/>
            <person name="Sun J."/>
            <person name="Sun Y."/>
        </authorList>
    </citation>
    <scope>NUCLEOTIDE SEQUENCE [LARGE SCALE GENOMIC DNA]</scope>
    <source>
        <strain evidence="3">cv. E1</strain>
        <tissue evidence="2">Leaf</tissue>
    </source>
</reference>
<keyword evidence="3" id="KW-1185">Reference proteome</keyword>
<evidence type="ECO:0000313" key="3">
    <source>
        <dbReference type="Proteomes" id="UP000828251"/>
    </source>
</evidence>
<dbReference type="Pfam" id="PF13456">
    <property type="entry name" value="RVT_3"/>
    <property type="match status" value="1"/>
</dbReference>
<dbReference type="GO" id="GO:0004523">
    <property type="term" value="F:RNA-DNA hybrid ribonuclease activity"/>
    <property type="evidence" value="ECO:0007669"/>
    <property type="project" value="InterPro"/>
</dbReference>
<protein>
    <recommendedName>
        <fullName evidence="1">RNase H type-1 domain-containing protein</fullName>
    </recommendedName>
</protein>
<gene>
    <name evidence="2" type="ORF">J1N35_003914</name>
</gene>
<dbReference type="Proteomes" id="UP000828251">
    <property type="component" value="Unassembled WGS sequence"/>
</dbReference>
<name>A0A9D4AH64_9ROSI</name>
<proteinExistence type="predicted"/>
<dbReference type="AlphaFoldDB" id="A0A9D4AH64"/>
<evidence type="ECO:0000259" key="1">
    <source>
        <dbReference type="Pfam" id="PF13456"/>
    </source>
</evidence>
<dbReference type="OrthoDB" id="1436328at2759"/>
<comment type="caution">
    <text evidence="2">The sequence shown here is derived from an EMBL/GenBank/DDBJ whole genome shotgun (WGS) entry which is preliminary data.</text>
</comment>
<dbReference type="EMBL" id="JAIQCV010000002">
    <property type="protein sequence ID" value="KAH1120754.1"/>
    <property type="molecule type" value="Genomic_DNA"/>
</dbReference>
<evidence type="ECO:0000313" key="2">
    <source>
        <dbReference type="EMBL" id="KAH1120754.1"/>
    </source>
</evidence>
<sequence>MYEGLGLAWDKVGCNVLVESDNALLIEVVKNTYADYNGLVEVRDIKELIKHNRCMRFLHVNISQNMVTDALEKLGCCFSLLQLSSRRCCSNLELGS</sequence>
<dbReference type="GO" id="GO:0003676">
    <property type="term" value="F:nucleic acid binding"/>
    <property type="evidence" value="ECO:0007669"/>
    <property type="project" value="InterPro"/>
</dbReference>
<feature type="domain" description="RNase H type-1" evidence="1">
    <location>
        <begin position="3"/>
        <end position="71"/>
    </location>
</feature>
<organism evidence="2 3">
    <name type="scientific">Gossypium stocksii</name>
    <dbReference type="NCBI Taxonomy" id="47602"/>
    <lineage>
        <taxon>Eukaryota</taxon>
        <taxon>Viridiplantae</taxon>
        <taxon>Streptophyta</taxon>
        <taxon>Embryophyta</taxon>
        <taxon>Tracheophyta</taxon>
        <taxon>Spermatophyta</taxon>
        <taxon>Magnoliopsida</taxon>
        <taxon>eudicotyledons</taxon>
        <taxon>Gunneridae</taxon>
        <taxon>Pentapetalae</taxon>
        <taxon>rosids</taxon>
        <taxon>malvids</taxon>
        <taxon>Malvales</taxon>
        <taxon>Malvaceae</taxon>
        <taxon>Malvoideae</taxon>
        <taxon>Gossypium</taxon>
    </lineage>
</organism>